<protein>
    <recommendedName>
        <fullName evidence="4">Odorant receptor</fullName>
    </recommendedName>
</protein>
<keyword evidence="1" id="KW-0472">Membrane</keyword>
<evidence type="ECO:0000313" key="2">
    <source>
        <dbReference type="EMBL" id="GAU94748.1"/>
    </source>
</evidence>
<feature type="transmembrane region" description="Helical" evidence="1">
    <location>
        <begin position="331"/>
        <end position="354"/>
    </location>
</feature>
<sequence length="365" mass="41737">MLRMGLFVVQEYFLRAWGILPVDLSKDSSQTKQKCFSWVSLVLGVTLLLGSFYQSAVQCAVVVCGIISSAGVFKLTNNGDATLLTVLADLPFCCIHLRGFLVITLTFFNRHKWMDLKVSFRHLVQTSFPNETQRLRILDKWKKRSAWFAVLTFVGHILWESGDWLYYSTVFPRTYAMNASSLLSPLPLKITTWQYLILYTLFCIVPFILSQQVFICLIVMAGVLMNALKELRHSIAQCSHELLENNYRKTTCCFKAHGSSAKYGNVLDEMIAEKVNMWQIRHMETLVFLRQLNKFFNWMLFVIYGLDFMTCLGFAAHVANNTSTVIESHVFLLFSAFVFAAYATVFLIPLVAVFEHVSHSSETGR</sequence>
<dbReference type="AlphaFoldDB" id="A0A1D1V8A4"/>
<feature type="transmembrane region" description="Helical" evidence="1">
    <location>
        <begin position="298"/>
        <end position="319"/>
    </location>
</feature>
<organism evidence="2 3">
    <name type="scientific">Ramazzottius varieornatus</name>
    <name type="common">Water bear</name>
    <name type="synonym">Tardigrade</name>
    <dbReference type="NCBI Taxonomy" id="947166"/>
    <lineage>
        <taxon>Eukaryota</taxon>
        <taxon>Metazoa</taxon>
        <taxon>Ecdysozoa</taxon>
        <taxon>Tardigrada</taxon>
        <taxon>Eutardigrada</taxon>
        <taxon>Parachela</taxon>
        <taxon>Hypsibioidea</taxon>
        <taxon>Ramazzottiidae</taxon>
        <taxon>Ramazzottius</taxon>
    </lineage>
</organism>
<evidence type="ECO:0000313" key="3">
    <source>
        <dbReference type="Proteomes" id="UP000186922"/>
    </source>
</evidence>
<keyword evidence="1" id="KW-0812">Transmembrane</keyword>
<feature type="transmembrane region" description="Helical" evidence="1">
    <location>
        <begin position="35"/>
        <end position="53"/>
    </location>
</feature>
<gene>
    <name evidence="2" type="primary">RvY_06470-1</name>
    <name evidence="2" type="synonym">RvY_06470.1</name>
    <name evidence="2" type="ORF">RvY_06470</name>
</gene>
<name>A0A1D1V8A4_RAMVA</name>
<accession>A0A1D1V8A4</accession>
<proteinExistence type="predicted"/>
<keyword evidence="1" id="KW-1133">Transmembrane helix</keyword>
<evidence type="ECO:0008006" key="4">
    <source>
        <dbReference type="Google" id="ProtNLM"/>
    </source>
</evidence>
<dbReference type="EMBL" id="BDGG01000003">
    <property type="protein sequence ID" value="GAU94748.1"/>
    <property type="molecule type" value="Genomic_DNA"/>
</dbReference>
<comment type="caution">
    <text evidence="2">The sequence shown here is derived from an EMBL/GenBank/DDBJ whole genome shotgun (WGS) entry which is preliminary data.</text>
</comment>
<keyword evidence="3" id="KW-1185">Reference proteome</keyword>
<dbReference type="OrthoDB" id="10619585at2759"/>
<reference evidence="2 3" key="1">
    <citation type="journal article" date="2016" name="Nat. Commun.">
        <title>Extremotolerant tardigrade genome and improved radiotolerance of human cultured cells by tardigrade-unique protein.</title>
        <authorList>
            <person name="Hashimoto T."/>
            <person name="Horikawa D.D."/>
            <person name="Saito Y."/>
            <person name="Kuwahara H."/>
            <person name="Kozuka-Hata H."/>
            <person name="Shin-I T."/>
            <person name="Minakuchi Y."/>
            <person name="Ohishi K."/>
            <person name="Motoyama A."/>
            <person name="Aizu T."/>
            <person name="Enomoto A."/>
            <person name="Kondo K."/>
            <person name="Tanaka S."/>
            <person name="Hara Y."/>
            <person name="Koshikawa S."/>
            <person name="Sagara H."/>
            <person name="Miura T."/>
            <person name="Yokobori S."/>
            <person name="Miyagawa K."/>
            <person name="Suzuki Y."/>
            <person name="Kubo T."/>
            <person name="Oyama M."/>
            <person name="Kohara Y."/>
            <person name="Fujiyama A."/>
            <person name="Arakawa K."/>
            <person name="Katayama T."/>
            <person name="Toyoda A."/>
            <person name="Kunieda T."/>
        </authorList>
    </citation>
    <scope>NUCLEOTIDE SEQUENCE [LARGE SCALE GENOMIC DNA]</scope>
    <source>
        <strain evidence="2 3">YOKOZUNA-1</strain>
    </source>
</reference>
<evidence type="ECO:0000256" key="1">
    <source>
        <dbReference type="SAM" id="Phobius"/>
    </source>
</evidence>
<feature type="transmembrane region" description="Helical" evidence="1">
    <location>
        <begin position="83"/>
        <end position="108"/>
    </location>
</feature>
<dbReference type="Proteomes" id="UP000186922">
    <property type="component" value="Unassembled WGS sequence"/>
</dbReference>
<feature type="transmembrane region" description="Helical" evidence="1">
    <location>
        <begin position="196"/>
        <end position="224"/>
    </location>
</feature>
<feature type="transmembrane region" description="Helical" evidence="1">
    <location>
        <begin position="146"/>
        <end position="167"/>
    </location>
</feature>